<protein>
    <submittedName>
        <fullName evidence="6">Sigma-70 family RNA polymerase sigma factor</fullName>
    </submittedName>
</protein>
<dbReference type="InterPro" id="IPR013324">
    <property type="entry name" value="RNA_pol_sigma_r3/r4-like"/>
</dbReference>
<reference evidence="6" key="1">
    <citation type="submission" date="2022-07" db="EMBL/GenBank/DDBJ databases">
        <title>Tahibacter sp., a new gammaproteobacterium isolated from the silt sample collected at pig farm.</title>
        <authorList>
            <person name="Chen H."/>
        </authorList>
    </citation>
    <scope>NUCLEOTIDE SEQUENCE</scope>
    <source>
        <strain evidence="6">P2K</strain>
    </source>
</reference>
<dbReference type="Gene3D" id="1.10.1740.10">
    <property type="match status" value="1"/>
</dbReference>
<dbReference type="RefSeq" id="WP_255915132.1">
    <property type="nucleotide sequence ID" value="NZ_JANFQO010000013.1"/>
</dbReference>
<evidence type="ECO:0000259" key="5">
    <source>
        <dbReference type="Pfam" id="PF08281"/>
    </source>
</evidence>
<accession>A0ABT1QUI9</accession>
<dbReference type="InterPro" id="IPR013325">
    <property type="entry name" value="RNA_pol_sigma_r2"/>
</dbReference>
<evidence type="ECO:0000313" key="7">
    <source>
        <dbReference type="Proteomes" id="UP001165498"/>
    </source>
</evidence>
<evidence type="ECO:0000313" key="6">
    <source>
        <dbReference type="EMBL" id="MCQ4165944.1"/>
    </source>
</evidence>
<keyword evidence="7" id="KW-1185">Reference proteome</keyword>
<organism evidence="6 7">
    <name type="scientific">Tahibacter harae</name>
    <dbReference type="NCBI Taxonomy" id="2963937"/>
    <lineage>
        <taxon>Bacteria</taxon>
        <taxon>Pseudomonadati</taxon>
        <taxon>Pseudomonadota</taxon>
        <taxon>Gammaproteobacteria</taxon>
        <taxon>Lysobacterales</taxon>
        <taxon>Rhodanobacteraceae</taxon>
        <taxon>Tahibacter</taxon>
    </lineage>
</organism>
<dbReference type="NCBIfam" id="TIGR02937">
    <property type="entry name" value="sigma70-ECF"/>
    <property type="match status" value="1"/>
</dbReference>
<proteinExistence type="predicted"/>
<evidence type="ECO:0000256" key="2">
    <source>
        <dbReference type="ARBA" id="ARBA00023082"/>
    </source>
</evidence>
<dbReference type="SUPFAM" id="SSF88659">
    <property type="entry name" value="Sigma3 and sigma4 domains of RNA polymerase sigma factors"/>
    <property type="match status" value="1"/>
</dbReference>
<dbReference type="EMBL" id="JANFQO010000013">
    <property type="protein sequence ID" value="MCQ4165944.1"/>
    <property type="molecule type" value="Genomic_DNA"/>
</dbReference>
<keyword evidence="1" id="KW-0805">Transcription regulation</keyword>
<dbReference type="SUPFAM" id="SSF88946">
    <property type="entry name" value="Sigma2 domain of RNA polymerase sigma factors"/>
    <property type="match status" value="1"/>
</dbReference>
<dbReference type="Pfam" id="PF08281">
    <property type="entry name" value="Sigma70_r4_2"/>
    <property type="match status" value="1"/>
</dbReference>
<dbReference type="InterPro" id="IPR036388">
    <property type="entry name" value="WH-like_DNA-bd_sf"/>
</dbReference>
<gene>
    <name evidence="6" type="ORF">NM961_14580</name>
</gene>
<dbReference type="InterPro" id="IPR013249">
    <property type="entry name" value="RNA_pol_sigma70_r4_t2"/>
</dbReference>
<evidence type="ECO:0000256" key="4">
    <source>
        <dbReference type="ARBA" id="ARBA00023163"/>
    </source>
</evidence>
<keyword evidence="3" id="KW-0238">DNA-binding</keyword>
<dbReference type="PANTHER" id="PTHR30385">
    <property type="entry name" value="SIGMA FACTOR F FLAGELLAR"/>
    <property type="match status" value="1"/>
</dbReference>
<dbReference type="PANTHER" id="PTHR30385:SF8">
    <property type="entry name" value="RNA POLYMERASE SIGMA-E FACTOR"/>
    <property type="match status" value="1"/>
</dbReference>
<name>A0ABT1QUI9_9GAMM</name>
<sequence length="200" mass="21840">MRDTPPAPAAVSVHTTQLLLARIRDGDGAAREELVRRVLPLFERWAHGRLPARARGAVDTADLVQVSLLSALGRIGQFESAHPGAFFAYLRQILLNALRRTLANEVRPGAAVDFDEVQHELVDQGSALERIVGRDNLLAYEQALAGLPPPHQALVVMRFEFGMSFVEIAAELGETPDGVRIKLNRVLKKMVAAMGGAHEQ</sequence>
<evidence type="ECO:0000256" key="3">
    <source>
        <dbReference type="ARBA" id="ARBA00023125"/>
    </source>
</evidence>
<keyword evidence="4" id="KW-0804">Transcription</keyword>
<dbReference type="InterPro" id="IPR014284">
    <property type="entry name" value="RNA_pol_sigma-70_dom"/>
</dbReference>
<dbReference type="Gene3D" id="1.10.10.10">
    <property type="entry name" value="Winged helix-like DNA-binding domain superfamily/Winged helix DNA-binding domain"/>
    <property type="match status" value="1"/>
</dbReference>
<feature type="domain" description="RNA polymerase sigma factor 70 region 4 type 2" evidence="5">
    <location>
        <begin position="138"/>
        <end position="190"/>
    </location>
</feature>
<keyword evidence="2" id="KW-0731">Sigma factor</keyword>
<dbReference type="Proteomes" id="UP001165498">
    <property type="component" value="Unassembled WGS sequence"/>
</dbReference>
<evidence type="ECO:0000256" key="1">
    <source>
        <dbReference type="ARBA" id="ARBA00023015"/>
    </source>
</evidence>
<comment type="caution">
    <text evidence="6">The sequence shown here is derived from an EMBL/GenBank/DDBJ whole genome shotgun (WGS) entry which is preliminary data.</text>
</comment>